<feature type="transmembrane region" description="Helical" evidence="2">
    <location>
        <begin position="282"/>
        <end position="304"/>
    </location>
</feature>
<dbReference type="PANTHER" id="PTHR10424:SF72">
    <property type="entry name" value="BC035947 PROTEIN-RELATED"/>
    <property type="match status" value="1"/>
</dbReference>
<protein>
    <submittedName>
        <fullName evidence="4">Endogenous retrovirus group S71 member 1 Env polyprotein-like</fullName>
    </submittedName>
</protein>
<dbReference type="Gene3D" id="1.10.287.210">
    <property type="match status" value="1"/>
</dbReference>
<name>A0ABM3Y7U8_ERIEU</name>
<dbReference type="RefSeq" id="XP_060057142.1">
    <property type="nucleotide sequence ID" value="XM_060201159.1"/>
</dbReference>
<dbReference type="InterPro" id="IPR018154">
    <property type="entry name" value="TLV/ENV_coat_polyprotein"/>
</dbReference>
<keyword evidence="2" id="KW-1133">Transmembrane helix</keyword>
<keyword evidence="2" id="KW-0812">Transmembrane</keyword>
<evidence type="ECO:0000313" key="3">
    <source>
        <dbReference type="Proteomes" id="UP001652624"/>
    </source>
</evidence>
<dbReference type="InterPro" id="IPR008981">
    <property type="entry name" value="FMuLV_rcpt-bd"/>
</dbReference>
<keyword evidence="3" id="KW-1185">Reference proteome</keyword>
<gene>
    <name evidence="4" type="primary">LOC132541303</name>
</gene>
<dbReference type="Proteomes" id="UP001652624">
    <property type="component" value="Chromosome 11"/>
</dbReference>
<dbReference type="Gene3D" id="3.90.310.10">
    <property type="entry name" value="ENV polyprotein, receptor-binding domain"/>
    <property type="match status" value="1"/>
</dbReference>
<evidence type="ECO:0000313" key="4">
    <source>
        <dbReference type="RefSeq" id="XP_060057142.1"/>
    </source>
</evidence>
<dbReference type="SUPFAM" id="SSF58069">
    <property type="entry name" value="Virus ectodomain"/>
    <property type="match status" value="1"/>
</dbReference>
<sequence>MKIKTWHKTDAWRRGKKWGIRLVFTGEDPGALFTIQQKPWSHAPVGPLQPIHLGQNPRNTPPPPAVADVSPNFTGTRRQGTNASFDVHPLVEPLVRSAELMYNLLNDSAPNITQDCWLCLHPEPPYYIGVAVEAQIGPGKGDITKISLSSGSLNSPECKWGTQLHQVTLRDVQGKGTCFVTEYYQLGASLIWDASPYRVHCSHTIKASRTQEWSALLKAPEGTWWVCTSRMAPCVTFWGADQEELCILTHILPRLYYAHGGTGWAHLRNQEEAHLKHKRAPVLVPLLAGAAIAGSIAVGATALAKEETIVKLDQQVDQDLRTLEDLMEALEGSLSSLAEVVLQNRRGLDLLFLRHGGLCVALNEACCFYANHSGLVRKSLSEVKRRIGDRAQKWKELRESNWFKGNWFSNWFSNIFSSWPSWLKTLVATIAGPLITLLLIVTLGPCLWRTLVSMIQQRTGKVMNLETYLEANGGHIYYDTDYDSEEEKKGEEESRI</sequence>
<dbReference type="Pfam" id="PF00429">
    <property type="entry name" value="TLV_coat"/>
    <property type="match status" value="1"/>
</dbReference>
<feature type="coiled-coil region" evidence="1">
    <location>
        <begin position="309"/>
        <end position="340"/>
    </location>
</feature>
<keyword evidence="1" id="KW-0175">Coiled coil</keyword>
<accession>A0ABM3Y7U8</accession>
<reference evidence="4" key="1">
    <citation type="submission" date="2025-08" db="UniProtKB">
        <authorList>
            <consortium name="RefSeq"/>
        </authorList>
    </citation>
    <scope>IDENTIFICATION</scope>
</reference>
<dbReference type="PANTHER" id="PTHR10424">
    <property type="entry name" value="VIRAL ENVELOPE PROTEIN"/>
    <property type="match status" value="1"/>
</dbReference>
<dbReference type="CDD" id="cd09851">
    <property type="entry name" value="HTLV-1-like_HR1-HR2"/>
    <property type="match status" value="1"/>
</dbReference>
<organism evidence="3 4">
    <name type="scientific">Erinaceus europaeus</name>
    <name type="common">Western European hedgehog</name>
    <dbReference type="NCBI Taxonomy" id="9365"/>
    <lineage>
        <taxon>Eukaryota</taxon>
        <taxon>Metazoa</taxon>
        <taxon>Chordata</taxon>
        <taxon>Craniata</taxon>
        <taxon>Vertebrata</taxon>
        <taxon>Euteleostomi</taxon>
        <taxon>Mammalia</taxon>
        <taxon>Eutheria</taxon>
        <taxon>Laurasiatheria</taxon>
        <taxon>Eulipotyphla</taxon>
        <taxon>Erinaceidae</taxon>
        <taxon>Erinaceinae</taxon>
        <taxon>Erinaceus</taxon>
    </lineage>
</organism>
<evidence type="ECO:0000256" key="1">
    <source>
        <dbReference type="SAM" id="Coils"/>
    </source>
</evidence>
<dbReference type="GeneID" id="132541303"/>
<proteinExistence type="predicted"/>
<feature type="transmembrane region" description="Helical" evidence="2">
    <location>
        <begin position="426"/>
        <end position="448"/>
    </location>
</feature>
<dbReference type="SUPFAM" id="SSF49830">
    <property type="entry name" value="ENV polyprotein, receptor-binding domain"/>
    <property type="match status" value="1"/>
</dbReference>
<evidence type="ECO:0000256" key="2">
    <source>
        <dbReference type="SAM" id="Phobius"/>
    </source>
</evidence>
<keyword evidence="2" id="KW-0472">Membrane</keyword>